<evidence type="ECO:0000256" key="6">
    <source>
        <dbReference type="ARBA" id="ARBA00023065"/>
    </source>
</evidence>
<dbReference type="PANTHER" id="PTHR10153">
    <property type="entry name" value="SMALL CONDUCTANCE CALCIUM-ACTIVATED POTASSIUM CHANNEL"/>
    <property type="match status" value="1"/>
</dbReference>
<feature type="transmembrane region" description="Helical" evidence="11">
    <location>
        <begin position="429"/>
        <end position="455"/>
    </location>
</feature>
<dbReference type="PRINTS" id="PR01451">
    <property type="entry name" value="SKCHANNEL"/>
</dbReference>
<dbReference type="InterPro" id="IPR013099">
    <property type="entry name" value="K_chnl_dom"/>
</dbReference>
<feature type="transmembrane region" description="Helical" evidence="11">
    <location>
        <begin position="496"/>
        <end position="516"/>
    </location>
</feature>
<evidence type="ECO:0000256" key="5">
    <source>
        <dbReference type="ARBA" id="ARBA00022989"/>
    </source>
</evidence>
<feature type="compositionally biased region" description="Basic and acidic residues" evidence="10">
    <location>
        <begin position="798"/>
        <end position="812"/>
    </location>
</feature>
<dbReference type="GeneID" id="119744920"/>
<comment type="subcellular location">
    <subcellularLocation>
        <location evidence="1">Membrane</location>
        <topology evidence="1">Multi-pass membrane protein</topology>
    </subcellularLocation>
</comment>
<feature type="compositionally biased region" description="Polar residues" evidence="10">
    <location>
        <begin position="99"/>
        <end position="108"/>
    </location>
</feature>
<dbReference type="RefSeq" id="XP_038077047.1">
    <property type="nucleotide sequence ID" value="XM_038221119.1"/>
</dbReference>
<dbReference type="Pfam" id="PF03530">
    <property type="entry name" value="SK_channel"/>
    <property type="match status" value="1"/>
</dbReference>
<keyword evidence="3 11" id="KW-0812">Transmembrane</keyword>
<dbReference type="SUPFAM" id="SSF81327">
    <property type="entry name" value="Small-conductance potassium channel"/>
    <property type="match status" value="1"/>
</dbReference>
<feature type="compositionally biased region" description="Low complexity" evidence="10">
    <location>
        <begin position="716"/>
        <end position="729"/>
    </location>
</feature>
<feature type="region of interest" description="Disordered" evidence="10">
    <location>
        <begin position="92"/>
        <end position="173"/>
    </location>
</feature>
<dbReference type="GO" id="GO:0005516">
    <property type="term" value="F:calmodulin binding"/>
    <property type="evidence" value="ECO:0007669"/>
    <property type="project" value="UniProtKB-KW"/>
</dbReference>
<name>A0A914BNI7_PATMI</name>
<keyword evidence="6" id="KW-0406">Ion transport</keyword>
<dbReference type="FunFam" id="1.10.287.70:FF:000022">
    <property type="entry name" value="Small conductance calcium-activated potassium channel, isoform O"/>
    <property type="match status" value="1"/>
</dbReference>
<feature type="domain" description="Calmodulin-binding" evidence="12">
    <location>
        <begin position="534"/>
        <end position="610"/>
    </location>
</feature>
<dbReference type="EnsemblMetazoa" id="XM_038221119.1">
    <property type="protein sequence ID" value="XP_038077047.1"/>
    <property type="gene ID" value="LOC119744920"/>
</dbReference>
<keyword evidence="7 11" id="KW-0472">Membrane</keyword>
<protein>
    <recommendedName>
        <fullName evidence="12">Calmodulin-binding domain-containing protein</fullName>
    </recommendedName>
</protein>
<dbReference type="InterPro" id="IPR015449">
    <property type="entry name" value="K_chnl_Ca-activ_SK"/>
</dbReference>
<dbReference type="InterPro" id="IPR036122">
    <property type="entry name" value="CaM-bd_dom_sf"/>
</dbReference>
<dbReference type="AlphaFoldDB" id="A0A914BNI7"/>
<organism evidence="13 14">
    <name type="scientific">Patiria miniata</name>
    <name type="common">Bat star</name>
    <name type="synonym">Asterina miniata</name>
    <dbReference type="NCBI Taxonomy" id="46514"/>
    <lineage>
        <taxon>Eukaryota</taxon>
        <taxon>Metazoa</taxon>
        <taxon>Echinodermata</taxon>
        <taxon>Eleutherozoa</taxon>
        <taxon>Asterozoa</taxon>
        <taxon>Asteroidea</taxon>
        <taxon>Valvatacea</taxon>
        <taxon>Valvatida</taxon>
        <taxon>Asterinidae</taxon>
        <taxon>Patiria</taxon>
    </lineage>
</organism>
<evidence type="ECO:0000256" key="3">
    <source>
        <dbReference type="ARBA" id="ARBA00022692"/>
    </source>
</evidence>
<feature type="region of interest" description="Disordered" evidence="10">
    <location>
        <begin position="705"/>
        <end position="829"/>
    </location>
</feature>
<dbReference type="SUPFAM" id="SSF81324">
    <property type="entry name" value="Voltage-gated potassium channels"/>
    <property type="match status" value="1"/>
</dbReference>
<feature type="compositionally biased region" description="Basic and acidic residues" evidence="10">
    <location>
        <begin position="111"/>
        <end position="129"/>
    </location>
</feature>
<evidence type="ECO:0000256" key="7">
    <source>
        <dbReference type="ARBA" id="ARBA00023136"/>
    </source>
</evidence>
<evidence type="ECO:0000256" key="11">
    <source>
        <dbReference type="SAM" id="Phobius"/>
    </source>
</evidence>
<dbReference type="GO" id="GO:0016020">
    <property type="term" value="C:membrane"/>
    <property type="evidence" value="ECO:0007669"/>
    <property type="project" value="UniProtKB-SubCell"/>
</dbReference>
<dbReference type="SMART" id="SM01053">
    <property type="entry name" value="CaMBD"/>
    <property type="match status" value="1"/>
</dbReference>
<feature type="coiled-coil region" evidence="9">
    <location>
        <begin position="646"/>
        <end position="698"/>
    </location>
</feature>
<accession>A0A914BNI7</accession>
<dbReference type="GO" id="GO:0016286">
    <property type="term" value="F:small conductance calcium-activated potassium channel activity"/>
    <property type="evidence" value="ECO:0007669"/>
    <property type="project" value="InterPro"/>
</dbReference>
<feature type="transmembrane region" description="Helical" evidence="11">
    <location>
        <begin position="289"/>
        <end position="312"/>
    </location>
</feature>
<feature type="compositionally biased region" description="Polar residues" evidence="10">
    <location>
        <begin position="788"/>
        <end position="797"/>
    </location>
</feature>
<evidence type="ECO:0000256" key="4">
    <source>
        <dbReference type="ARBA" id="ARBA00022860"/>
    </source>
</evidence>
<feature type="compositionally biased region" description="Polar residues" evidence="10">
    <location>
        <begin position="813"/>
        <end position="829"/>
    </location>
</feature>
<dbReference type="Gene3D" id="1.10.287.70">
    <property type="match status" value="2"/>
</dbReference>
<dbReference type="Pfam" id="PF02888">
    <property type="entry name" value="CaMBD"/>
    <property type="match status" value="1"/>
</dbReference>
<reference evidence="13" key="1">
    <citation type="submission" date="2022-11" db="UniProtKB">
        <authorList>
            <consortium name="EnsemblMetazoa"/>
        </authorList>
    </citation>
    <scope>IDENTIFICATION</scope>
</reference>
<sequence>MAVVMVSPANEQSCIDSTEQLLCQQTDETTAACAGVLAPSSGKRTTPTTDADNDKQQQLHEATGATMDYHGRGGGWEPLCSHHAGEEYELQARDGAGSTPDSPQTTAHTGLLERADKDDTHDGATKEELFFIGGSTSGKHPHRAQSSAGSSGSSGRRPAQKRKHLAEPSSDNRFVNLAHRSALVNGTIPRFTPLQLHRSERSWARSSAADMKGNGAAEGSSRKSGGSGGKKGKTHYSHANTGYRLGLRRSLFERRKQLSDYALVIAMFGIVVMIVETELSWFFYSKDSAYSYILKALISTSTMALLVLIVLYHAREIQLFLVDNCADEWRIAMTWSRISLITCELFVCVIHPVPGNYFFKWVAEFAYTHDPRTARADVDILLSIPMFLRLYLICRVMLLHSKLFTDASSRSIGALNRINFNTRFVLKTLMTICPGTVLLVFTVTLWIIASWILHVCERYHDEDNGEILNAMWIVSITFLSIGYGDMVPNTYCGRGVSVITGIMGAGCTALVVAVLATKLELSRAEKHVHNFMMDTQLTKRLKNAAANVLRETWLIYKYTKLVKNVSSRRIRKHQRKFLSAIHKLRKTKLDQRKLADEASTVVDMAKPLLVRASRAEMAMYTSKPPVLYIHTQNIMFEMVSDMHATRSGIDERVSSLEQKLERLQTTLEDLPQVLNSFLENAKQQILQSQQQFLLLQQQQQQQLQQQPQPVQPQPQPVQQQPQPVQQQPQQKEKPLQRRQTLQLQKNVEESPPPYPHSLGNPFVLEVTPDSGSSPAEPHKSLRLRSFPAQGTSASFEESTLRRDHDREVERSRAYSSPDVSNSRIPNANC</sequence>
<dbReference type="OrthoDB" id="73653at2759"/>
<dbReference type="InterPro" id="IPR004178">
    <property type="entry name" value="CaM-bd_dom"/>
</dbReference>
<keyword evidence="5 11" id="KW-1133">Transmembrane helix</keyword>
<evidence type="ECO:0000259" key="12">
    <source>
        <dbReference type="SMART" id="SM01053"/>
    </source>
</evidence>
<evidence type="ECO:0000256" key="2">
    <source>
        <dbReference type="ARBA" id="ARBA00022448"/>
    </source>
</evidence>
<feature type="compositionally biased region" description="Low complexity" evidence="10">
    <location>
        <begin position="144"/>
        <end position="157"/>
    </location>
</feature>
<evidence type="ECO:0000256" key="8">
    <source>
        <dbReference type="ARBA" id="ARBA00023303"/>
    </source>
</evidence>
<dbReference type="Pfam" id="PF07885">
    <property type="entry name" value="Ion_trans_2"/>
    <property type="match status" value="1"/>
</dbReference>
<evidence type="ECO:0000256" key="1">
    <source>
        <dbReference type="ARBA" id="ARBA00004141"/>
    </source>
</evidence>
<keyword evidence="9" id="KW-0175">Coiled coil</keyword>
<keyword evidence="4" id="KW-0112">Calmodulin-binding</keyword>
<keyword evidence="8" id="KW-0407">Ion channel</keyword>
<evidence type="ECO:0000313" key="14">
    <source>
        <dbReference type="Proteomes" id="UP000887568"/>
    </source>
</evidence>
<feature type="transmembrane region" description="Helical" evidence="11">
    <location>
        <begin position="380"/>
        <end position="398"/>
    </location>
</feature>
<feature type="region of interest" description="Disordered" evidence="10">
    <location>
        <begin position="202"/>
        <end position="237"/>
    </location>
</feature>
<dbReference type="Proteomes" id="UP000887568">
    <property type="component" value="Unplaced"/>
</dbReference>
<evidence type="ECO:0000256" key="10">
    <source>
        <dbReference type="SAM" id="MobiDB-lite"/>
    </source>
</evidence>
<evidence type="ECO:0000256" key="9">
    <source>
        <dbReference type="SAM" id="Coils"/>
    </source>
</evidence>
<keyword evidence="2" id="KW-0813">Transport</keyword>
<proteinExistence type="predicted"/>
<feature type="transmembrane region" description="Helical" evidence="11">
    <location>
        <begin position="467"/>
        <end position="484"/>
    </location>
</feature>
<feature type="transmembrane region" description="Helical" evidence="11">
    <location>
        <begin position="258"/>
        <end position="283"/>
    </location>
</feature>
<dbReference type="FunFam" id="1.10.287.70:FF:000027">
    <property type="entry name" value="Small conductance calcium-activated potassium channel, isoform O"/>
    <property type="match status" value="1"/>
</dbReference>
<keyword evidence="14" id="KW-1185">Reference proteome</keyword>
<evidence type="ECO:0000313" key="13">
    <source>
        <dbReference type="EnsemblMetazoa" id="XP_038077047.1"/>
    </source>
</evidence>